<evidence type="ECO:0000313" key="1">
    <source>
        <dbReference type="Proteomes" id="UP000887576"/>
    </source>
</evidence>
<evidence type="ECO:0000313" key="2">
    <source>
        <dbReference type="WBParaSite" id="JU765_v2.g19151.t1"/>
    </source>
</evidence>
<dbReference type="WBParaSite" id="JU765_v2.g19151.t1">
    <property type="protein sequence ID" value="JU765_v2.g19151.t1"/>
    <property type="gene ID" value="JU765_v2.g19151"/>
</dbReference>
<name>A0AC34QTG5_9BILA</name>
<reference evidence="2" key="1">
    <citation type="submission" date="2022-11" db="UniProtKB">
        <authorList>
            <consortium name="WormBaseParasite"/>
        </authorList>
    </citation>
    <scope>IDENTIFICATION</scope>
</reference>
<sequence>MSNQRCAFADKKLAASEVYQKRTRKVVENLEVKIGNLIAKTIENVQKFEEEFVTSEELKEERRQRQLLEDEVSKLKKNIADVEAKKEIVEDKMKELNGELKKKSDEITGDLKKLRKERDDLKQVEDKMEQLKSKYADLKKKSDADTLTLMRIRKERDELKQENSRITLERKKKLITEYQNKLVGFYFTFSKYRFGFLEQNGERIC</sequence>
<dbReference type="Proteomes" id="UP000887576">
    <property type="component" value="Unplaced"/>
</dbReference>
<accession>A0AC34QTG5</accession>
<proteinExistence type="predicted"/>
<organism evidence="1 2">
    <name type="scientific">Panagrolaimus sp. JU765</name>
    <dbReference type="NCBI Taxonomy" id="591449"/>
    <lineage>
        <taxon>Eukaryota</taxon>
        <taxon>Metazoa</taxon>
        <taxon>Ecdysozoa</taxon>
        <taxon>Nematoda</taxon>
        <taxon>Chromadorea</taxon>
        <taxon>Rhabditida</taxon>
        <taxon>Tylenchina</taxon>
        <taxon>Panagrolaimomorpha</taxon>
        <taxon>Panagrolaimoidea</taxon>
        <taxon>Panagrolaimidae</taxon>
        <taxon>Panagrolaimus</taxon>
    </lineage>
</organism>
<protein>
    <submittedName>
        <fullName evidence="2">Uncharacterized protein</fullName>
    </submittedName>
</protein>